<gene>
    <name evidence="2" type="ORF">SFRICE_020310</name>
</gene>
<dbReference type="EMBL" id="ODYU01008386">
    <property type="protein sequence ID" value="SOQ51940.1"/>
    <property type="molecule type" value="Genomic_DNA"/>
</dbReference>
<sequence>MASDSDDFDKNIENLKSNVRASFARVYATLKARELKTLRQLDAISKQCQDDKDLKRNCVQNIHICFNNESTLLENVSNYGVIDFEKLNFDSNTFTLEDYVNPEDDHMYSYKTIEEVTKEVGEKEADLEAIEEAALKQITATDNCVCYVNIKTEEVSKKFRDLETSSSPVKVCEIEINHSSFDNNEVECPDCPESVTEDDKSDSSDADVKKIDPTDDWLNSIKSQTETEPSQVTDVMEHSTIACL</sequence>
<accession>A0A2H1WFT2</accession>
<feature type="compositionally biased region" description="Polar residues" evidence="1">
    <location>
        <begin position="220"/>
        <end position="233"/>
    </location>
</feature>
<reference evidence="2" key="1">
    <citation type="submission" date="2016-07" db="EMBL/GenBank/DDBJ databases">
        <authorList>
            <person name="Bretaudeau A."/>
        </authorList>
    </citation>
    <scope>NUCLEOTIDE SEQUENCE</scope>
    <source>
        <strain evidence="2">Rice</strain>
        <tissue evidence="2">Whole body</tissue>
    </source>
</reference>
<feature type="compositionally biased region" description="Acidic residues" evidence="1">
    <location>
        <begin position="185"/>
        <end position="196"/>
    </location>
</feature>
<dbReference type="AlphaFoldDB" id="A0A2H1WFT2"/>
<name>A0A2H1WFT2_SPOFR</name>
<evidence type="ECO:0000256" key="1">
    <source>
        <dbReference type="SAM" id="MobiDB-lite"/>
    </source>
</evidence>
<protein>
    <submittedName>
        <fullName evidence="2">SFRICE_020310</fullName>
    </submittedName>
</protein>
<organism evidence="2">
    <name type="scientific">Spodoptera frugiperda</name>
    <name type="common">Fall armyworm</name>
    <dbReference type="NCBI Taxonomy" id="7108"/>
    <lineage>
        <taxon>Eukaryota</taxon>
        <taxon>Metazoa</taxon>
        <taxon>Ecdysozoa</taxon>
        <taxon>Arthropoda</taxon>
        <taxon>Hexapoda</taxon>
        <taxon>Insecta</taxon>
        <taxon>Pterygota</taxon>
        <taxon>Neoptera</taxon>
        <taxon>Endopterygota</taxon>
        <taxon>Lepidoptera</taxon>
        <taxon>Glossata</taxon>
        <taxon>Ditrysia</taxon>
        <taxon>Noctuoidea</taxon>
        <taxon>Noctuidae</taxon>
        <taxon>Amphipyrinae</taxon>
        <taxon>Spodoptera</taxon>
    </lineage>
</organism>
<feature type="compositionally biased region" description="Basic and acidic residues" evidence="1">
    <location>
        <begin position="197"/>
        <end position="213"/>
    </location>
</feature>
<feature type="region of interest" description="Disordered" evidence="1">
    <location>
        <begin position="185"/>
        <end position="236"/>
    </location>
</feature>
<proteinExistence type="predicted"/>
<evidence type="ECO:0000313" key="2">
    <source>
        <dbReference type="EMBL" id="SOQ51940.1"/>
    </source>
</evidence>